<dbReference type="InterPro" id="IPR001296">
    <property type="entry name" value="Glyco_trans_1"/>
</dbReference>
<dbReference type="Gene3D" id="3.40.50.2000">
    <property type="entry name" value="Glycogen Phosphorylase B"/>
    <property type="match status" value="1"/>
</dbReference>
<organism evidence="2 3">
    <name type="scientific">Candidatus Magasanikbacteria bacterium RIFCSPHIGHO2_02_FULL_51_14</name>
    <dbReference type="NCBI Taxonomy" id="1798683"/>
    <lineage>
        <taxon>Bacteria</taxon>
        <taxon>Candidatus Magasanikiibacteriota</taxon>
    </lineage>
</organism>
<dbReference type="Pfam" id="PF00534">
    <property type="entry name" value="Glycos_transf_1"/>
    <property type="match status" value="1"/>
</dbReference>
<dbReference type="STRING" id="1798683.A3C90_00045"/>
<dbReference type="InterPro" id="IPR050194">
    <property type="entry name" value="Glycosyltransferase_grp1"/>
</dbReference>
<evidence type="ECO:0000313" key="2">
    <source>
        <dbReference type="EMBL" id="OGH69496.1"/>
    </source>
</evidence>
<dbReference type="PANTHER" id="PTHR45947">
    <property type="entry name" value="SULFOQUINOVOSYL TRANSFERASE SQD2"/>
    <property type="match status" value="1"/>
</dbReference>
<dbReference type="AlphaFoldDB" id="A0A1F6MCY4"/>
<accession>A0A1F6MCY4</accession>
<evidence type="ECO:0000313" key="3">
    <source>
        <dbReference type="Proteomes" id="UP000177457"/>
    </source>
</evidence>
<feature type="domain" description="Glycosyl transferase family 1" evidence="1">
    <location>
        <begin position="163"/>
        <end position="315"/>
    </location>
</feature>
<evidence type="ECO:0000259" key="1">
    <source>
        <dbReference type="Pfam" id="PF00534"/>
    </source>
</evidence>
<dbReference type="CDD" id="cd03801">
    <property type="entry name" value="GT4_PimA-like"/>
    <property type="match status" value="1"/>
</dbReference>
<gene>
    <name evidence="2" type="ORF">A3C90_00045</name>
</gene>
<reference evidence="2 3" key="1">
    <citation type="journal article" date="2016" name="Nat. Commun.">
        <title>Thousands of microbial genomes shed light on interconnected biogeochemical processes in an aquifer system.</title>
        <authorList>
            <person name="Anantharaman K."/>
            <person name="Brown C.T."/>
            <person name="Hug L.A."/>
            <person name="Sharon I."/>
            <person name="Castelle C.J."/>
            <person name="Probst A.J."/>
            <person name="Thomas B.C."/>
            <person name="Singh A."/>
            <person name="Wilkins M.J."/>
            <person name="Karaoz U."/>
            <person name="Brodie E.L."/>
            <person name="Williams K.H."/>
            <person name="Hubbard S.S."/>
            <person name="Banfield J.F."/>
        </authorList>
    </citation>
    <scope>NUCLEOTIDE SEQUENCE [LARGE SCALE GENOMIC DNA]</scope>
</reference>
<proteinExistence type="predicted"/>
<name>A0A1F6MCY4_9BACT</name>
<dbReference type="EMBL" id="MFQE01000077">
    <property type="protein sequence ID" value="OGH69496.1"/>
    <property type="molecule type" value="Genomic_DNA"/>
</dbReference>
<dbReference type="SUPFAM" id="SSF53756">
    <property type="entry name" value="UDP-Glycosyltransferase/glycogen phosphorylase"/>
    <property type="match status" value="1"/>
</dbReference>
<dbReference type="Proteomes" id="UP000177457">
    <property type="component" value="Unassembled WGS sequence"/>
</dbReference>
<protein>
    <recommendedName>
        <fullName evidence="1">Glycosyl transferase family 1 domain-containing protein</fullName>
    </recommendedName>
</protein>
<comment type="caution">
    <text evidence="2">The sequence shown here is derived from an EMBL/GenBank/DDBJ whole genome shotgun (WGS) entry which is preliminary data.</text>
</comment>
<dbReference type="GO" id="GO:0016757">
    <property type="term" value="F:glycosyltransferase activity"/>
    <property type="evidence" value="ECO:0007669"/>
    <property type="project" value="InterPro"/>
</dbReference>
<sequence>MRLLIITQKVDADDPILGFFHRWIEEFAKQCERVLVLCLEQGNFHLPQNVSVASLGKERQRSKPQYVARFYRYIFAHRREYDCVFVHMNPEYVLLGSFLWRIWRKRIGLWYVHRQVNMKLRIAEKLSHVIFTAAKESFQLKSGKVHVLGHGIDTKKFFCADPKMKNKEPLILSVGRITKIKNLETLVRAAGLVKTRIAEKFVVRIIGDAVTAEDRALKTDLERQIFDNGLAGTVVFMGSAPHGQMPEVYCSADLSVNLAPTGGLDKAVLESMACGVPAFSSNRAFAPLFGPLAPSLLFRHGDPEDLAEKITRFFAASPSGIGARLRQSVIAEHDIASRVSDIAGLLDDLA</sequence>
<dbReference type="PANTHER" id="PTHR45947:SF3">
    <property type="entry name" value="SULFOQUINOVOSYL TRANSFERASE SQD2"/>
    <property type="match status" value="1"/>
</dbReference>